<evidence type="ECO:0000313" key="3">
    <source>
        <dbReference type="Proteomes" id="UP000324639"/>
    </source>
</evidence>
<feature type="chain" id="PRO_5040836706" evidence="1">
    <location>
        <begin position="18"/>
        <end position="47"/>
    </location>
</feature>
<dbReference type="Proteomes" id="UP000324639">
    <property type="component" value="Chromosome Bgt_-09"/>
</dbReference>
<keyword evidence="3" id="KW-1185">Reference proteome</keyword>
<feature type="signal peptide" evidence="1">
    <location>
        <begin position="1"/>
        <end position="17"/>
    </location>
</feature>
<sequence length="47" mass="5283">MCGLWELHLAIVTAVLGNIQCTDTSILYIGKFLSSDQHSLQYTTIRQ</sequence>
<reference evidence="2 3" key="1">
    <citation type="submission" date="2018-08" db="EMBL/GenBank/DDBJ databases">
        <authorList>
            <person name="Muller C M."/>
        </authorList>
    </citation>
    <scope>NUCLEOTIDE SEQUENCE [LARGE SCALE GENOMIC DNA]</scope>
</reference>
<gene>
    <name evidence="2" type="ORF">BGT96224V316_LOCUS7647</name>
</gene>
<dbReference type="AlphaFoldDB" id="A0A9X9MM43"/>
<proteinExistence type="predicted"/>
<name>A0A9X9MM43_BLUGR</name>
<evidence type="ECO:0000256" key="1">
    <source>
        <dbReference type="SAM" id="SignalP"/>
    </source>
</evidence>
<evidence type="ECO:0000313" key="2">
    <source>
        <dbReference type="EMBL" id="VDB92923.1"/>
    </source>
</evidence>
<dbReference type="EMBL" id="LR026992">
    <property type="protein sequence ID" value="VDB92923.1"/>
    <property type="molecule type" value="Genomic_DNA"/>
</dbReference>
<accession>A0A9X9MM43</accession>
<protein>
    <submittedName>
        <fullName evidence="2">BgtTE-56105</fullName>
    </submittedName>
</protein>
<keyword evidence="1" id="KW-0732">Signal</keyword>
<organism evidence="2 3">
    <name type="scientific">Blumeria graminis f. sp. tritici</name>
    <dbReference type="NCBI Taxonomy" id="62690"/>
    <lineage>
        <taxon>Eukaryota</taxon>
        <taxon>Fungi</taxon>
        <taxon>Dikarya</taxon>
        <taxon>Ascomycota</taxon>
        <taxon>Pezizomycotina</taxon>
        <taxon>Leotiomycetes</taxon>
        <taxon>Erysiphales</taxon>
        <taxon>Erysiphaceae</taxon>
        <taxon>Blumeria</taxon>
    </lineage>
</organism>